<dbReference type="EMBL" id="JAEFCI010000378">
    <property type="protein sequence ID" value="KAG5463589.1"/>
    <property type="molecule type" value="Genomic_DNA"/>
</dbReference>
<protein>
    <submittedName>
        <fullName evidence="1">Uncharacterized protein</fullName>
    </submittedName>
</protein>
<keyword evidence="2" id="KW-1185">Reference proteome</keyword>
<gene>
    <name evidence="1" type="ORF">BJ554DRAFT_6258</name>
</gene>
<evidence type="ECO:0000313" key="1">
    <source>
        <dbReference type="EMBL" id="KAG5463589.1"/>
    </source>
</evidence>
<reference evidence="1 2" key="1">
    <citation type="journal article" name="Sci. Rep.">
        <title>Genome-scale phylogenetic analyses confirm Olpidium as the closest living zoosporic fungus to the non-flagellated, terrestrial fungi.</title>
        <authorList>
            <person name="Chang Y."/>
            <person name="Rochon D."/>
            <person name="Sekimoto S."/>
            <person name="Wang Y."/>
            <person name="Chovatia M."/>
            <person name="Sandor L."/>
            <person name="Salamov A."/>
            <person name="Grigoriev I.V."/>
            <person name="Stajich J.E."/>
            <person name="Spatafora J.W."/>
        </authorList>
    </citation>
    <scope>NUCLEOTIDE SEQUENCE [LARGE SCALE GENOMIC DNA]</scope>
    <source>
        <strain evidence="1">S191</strain>
    </source>
</reference>
<dbReference type="Proteomes" id="UP000673691">
    <property type="component" value="Unassembled WGS sequence"/>
</dbReference>
<name>A0A8H8A1T4_9FUNG</name>
<organism evidence="1 2">
    <name type="scientific">Olpidium bornovanus</name>
    <dbReference type="NCBI Taxonomy" id="278681"/>
    <lineage>
        <taxon>Eukaryota</taxon>
        <taxon>Fungi</taxon>
        <taxon>Fungi incertae sedis</taxon>
        <taxon>Olpidiomycota</taxon>
        <taxon>Olpidiomycotina</taxon>
        <taxon>Olpidiomycetes</taxon>
        <taxon>Olpidiales</taxon>
        <taxon>Olpidiaceae</taxon>
        <taxon>Olpidium</taxon>
    </lineage>
</organism>
<evidence type="ECO:0000313" key="2">
    <source>
        <dbReference type="Proteomes" id="UP000673691"/>
    </source>
</evidence>
<proteinExistence type="predicted"/>
<accession>A0A8H8A1T4</accession>
<comment type="caution">
    <text evidence="1">The sequence shown here is derived from an EMBL/GenBank/DDBJ whole genome shotgun (WGS) entry which is preliminary data.</text>
</comment>
<sequence length="83" mass="8885">MTGWRIHLGLAHAADNAVKAWSAGQAKEGPAEGSSLGNGCCLPPSIDFSGSSDFLCLYQIARVHKRVSKIQFKLPTVCNVRNT</sequence>
<dbReference type="AlphaFoldDB" id="A0A8H8A1T4"/>